<keyword evidence="2" id="KW-1185">Reference proteome</keyword>
<accession>A0A370THY1</accession>
<evidence type="ECO:0000313" key="1">
    <source>
        <dbReference type="EMBL" id="RDL34800.1"/>
    </source>
</evidence>
<dbReference type="OrthoDB" id="10496602at2759"/>
<dbReference type="Proteomes" id="UP000254866">
    <property type="component" value="Unassembled WGS sequence"/>
</dbReference>
<gene>
    <name evidence="1" type="ORF">BP5553_07928</name>
</gene>
<organism evidence="1 2">
    <name type="scientific">Venustampulla echinocandica</name>
    <dbReference type="NCBI Taxonomy" id="2656787"/>
    <lineage>
        <taxon>Eukaryota</taxon>
        <taxon>Fungi</taxon>
        <taxon>Dikarya</taxon>
        <taxon>Ascomycota</taxon>
        <taxon>Pezizomycotina</taxon>
        <taxon>Leotiomycetes</taxon>
        <taxon>Helotiales</taxon>
        <taxon>Pleuroascaceae</taxon>
        <taxon>Venustampulla</taxon>
    </lineage>
</organism>
<name>A0A370THY1_9HELO</name>
<protein>
    <submittedName>
        <fullName evidence="1">Uncharacterized protein</fullName>
    </submittedName>
</protein>
<dbReference type="EMBL" id="NPIC01000007">
    <property type="protein sequence ID" value="RDL34800.1"/>
    <property type="molecule type" value="Genomic_DNA"/>
</dbReference>
<comment type="caution">
    <text evidence="1">The sequence shown here is derived from an EMBL/GenBank/DDBJ whole genome shotgun (WGS) entry which is preliminary data.</text>
</comment>
<dbReference type="RefSeq" id="XP_031867782.1">
    <property type="nucleotide sequence ID" value="XM_032016551.1"/>
</dbReference>
<proteinExistence type="predicted"/>
<sequence length="154" mass="17859">MGEPLRFPRPPDDSPLRGSEWKIPRLYSVTIAFVKTNRPATSLYILLNSPENRAKYDALFDSIHPPTTEAEAVDRAGGYFYTHWHKCEVQRDWVQNTMTTSLAFGLLKRTAEIIRLAEEQINQNPFNLEEGFLEGERKTLQWVKEEFEDENGVE</sequence>
<dbReference type="AlphaFoldDB" id="A0A370THY1"/>
<reference evidence="1 2" key="1">
    <citation type="journal article" date="2018" name="IMA Fungus">
        <title>IMA Genome-F 9: Draft genome sequence of Annulohypoxylon stygium, Aspergillus mulundensis, Berkeleyomyces basicola (syn. Thielaviopsis basicola), Ceratocystis smalleyi, two Cercospora beticola strains, Coleophoma cylindrospora, Fusarium fracticaudum, Phialophora cf. hyalina, and Morchella septimelata.</title>
        <authorList>
            <person name="Wingfield B.D."/>
            <person name="Bills G.F."/>
            <person name="Dong Y."/>
            <person name="Huang W."/>
            <person name="Nel W.J."/>
            <person name="Swalarsk-Parry B.S."/>
            <person name="Vaghefi N."/>
            <person name="Wilken P.M."/>
            <person name="An Z."/>
            <person name="de Beer Z.W."/>
            <person name="De Vos L."/>
            <person name="Chen L."/>
            <person name="Duong T.A."/>
            <person name="Gao Y."/>
            <person name="Hammerbacher A."/>
            <person name="Kikkert J.R."/>
            <person name="Li Y."/>
            <person name="Li H."/>
            <person name="Li K."/>
            <person name="Li Q."/>
            <person name="Liu X."/>
            <person name="Ma X."/>
            <person name="Naidoo K."/>
            <person name="Pethybridge S.J."/>
            <person name="Sun J."/>
            <person name="Steenkamp E.T."/>
            <person name="van der Nest M.A."/>
            <person name="van Wyk S."/>
            <person name="Wingfield M.J."/>
            <person name="Xiong C."/>
            <person name="Yue Q."/>
            <person name="Zhang X."/>
        </authorList>
    </citation>
    <scope>NUCLEOTIDE SEQUENCE [LARGE SCALE GENOMIC DNA]</scope>
    <source>
        <strain evidence="1 2">BP 5553</strain>
    </source>
</reference>
<dbReference type="GeneID" id="43600777"/>
<evidence type="ECO:0000313" key="2">
    <source>
        <dbReference type="Proteomes" id="UP000254866"/>
    </source>
</evidence>